<dbReference type="Gene3D" id="3.90.199.10">
    <property type="entry name" value="Topoisomerase II, domain 5"/>
    <property type="match status" value="1"/>
</dbReference>
<comment type="similarity">
    <text evidence="2 8">Belongs to the type II topoisomerase GyrA/ParC subunit family.</text>
</comment>
<proteinExistence type="inferred from homology"/>
<protein>
    <recommendedName>
        <fullName evidence="8">DNA gyrase subunit A</fullName>
        <ecNumber evidence="8">5.6.2.2</ecNumber>
    </recommendedName>
</protein>
<dbReference type="NCBIfam" id="NF004043">
    <property type="entry name" value="PRK05560.1"/>
    <property type="match status" value="1"/>
</dbReference>
<dbReference type="EC" id="5.6.2.2" evidence="8"/>
<feature type="region of interest" description="Disordered" evidence="11">
    <location>
        <begin position="811"/>
        <end position="837"/>
    </location>
</feature>
<accession>A0ABT2V0L0</accession>
<dbReference type="SUPFAM" id="SSF101904">
    <property type="entry name" value="GyrA/ParC C-terminal domain-like"/>
    <property type="match status" value="1"/>
</dbReference>
<dbReference type="InterPro" id="IPR005743">
    <property type="entry name" value="GyrA"/>
</dbReference>
<evidence type="ECO:0000259" key="12">
    <source>
        <dbReference type="PROSITE" id="PS52040"/>
    </source>
</evidence>
<dbReference type="PANTHER" id="PTHR43493">
    <property type="entry name" value="DNA GYRASE/TOPOISOMERASE SUBUNIT A"/>
    <property type="match status" value="1"/>
</dbReference>
<comment type="subcellular location">
    <subcellularLocation>
        <location evidence="8">Cytoplasm</location>
    </subcellularLocation>
</comment>
<comment type="function">
    <text evidence="8">A type II topoisomerase that negatively supercoils closed circular double-stranded (ds) DNA in an ATP-dependent manner to modulate DNA topology and maintain chromosomes in an underwound state. Negative supercoiling favors strand separation, and DNA replication, transcription, recombination and repair, all of which involve strand separation. Also able to catalyze the interconversion of other topological isomers of dsDNA rings, including catenanes and knotted rings. Type II topoisomerases break and join 2 DNA strands simultaneously in an ATP-dependent manner.</text>
</comment>
<dbReference type="PROSITE" id="PS52040">
    <property type="entry name" value="TOPO_IIA"/>
    <property type="match status" value="1"/>
</dbReference>
<evidence type="ECO:0000256" key="4">
    <source>
        <dbReference type="ARBA" id="ARBA00022840"/>
    </source>
</evidence>
<dbReference type="InterPro" id="IPR002205">
    <property type="entry name" value="Topo_IIA_dom_A"/>
</dbReference>
<keyword evidence="6 8" id="KW-0238">DNA-binding</keyword>
<evidence type="ECO:0000256" key="7">
    <source>
        <dbReference type="ARBA" id="ARBA00023235"/>
    </source>
</evidence>
<dbReference type="HAMAP" id="MF_01897">
    <property type="entry name" value="GyrA"/>
    <property type="match status" value="1"/>
</dbReference>
<dbReference type="PANTHER" id="PTHR43493:SF5">
    <property type="entry name" value="DNA GYRASE SUBUNIT A, CHLOROPLASTIC_MITOCHONDRIAL"/>
    <property type="match status" value="1"/>
</dbReference>
<evidence type="ECO:0000256" key="10">
    <source>
        <dbReference type="SAM" id="Coils"/>
    </source>
</evidence>
<dbReference type="Gene3D" id="3.30.1360.40">
    <property type="match status" value="1"/>
</dbReference>
<dbReference type="InterPro" id="IPR035516">
    <property type="entry name" value="Gyrase/topoIV_suA_C"/>
</dbReference>
<keyword evidence="3 8" id="KW-0547">Nucleotide-binding</keyword>
<dbReference type="InterPro" id="IPR013757">
    <property type="entry name" value="Topo_IIA_A_a_sf"/>
</dbReference>
<dbReference type="CDD" id="cd00187">
    <property type="entry name" value="TOP4c"/>
    <property type="match status" value="1"/>
</dbReference>
<dbReference type="GO" id="GO:0003918">
    <property type="term" value="F:DNA topoisomerase type II (double strand cut, ATP-hydrolyzing) activity"/>
    <property type="evidence" value="ECO:0007669"/>
    <property type="project" value="UniProtKB-EC"/>
</dbReference>
<dbReference type="Proteomes" id="UP001652395">
    <property type="component" value="Unassembled WGS sequence"/>
</dbReference>
<evidence type="ECO:0000256" key="2">
    <source>
        <dbReference type="ARBA" id="ARBA00008263"/>
    </source>
</evidence>
<evidence type="ECO:0000256" key="5">
    <source>
        <dbReference type="ARBA" id="ARBA00023029"/>
    </source>
</evidence>
<keyword evidence="10" id="KW-0175">Coiled coil</keyword>
<gene>
    <name evidence="8 13" type="primary">gyrA</name>
    <name evidence="13" type="ORF">OCV69_10920</name>
</gene>
<organism evidence="13 14">
    <name type="scientific">Alitiscatomonas aceti</name>
    <dbReference type="NCBI Taxonomy" id="2981724"/>
    <lineage>
        <taxon>Bacteria</taxon>
        <taxon>Bacillati</taxon>
        <taxon>Bacillota</taxon>
        <taxon>Clostridia</taxon>
        <taxon>Lachnospirales</taxon>
        <taxon>Lachnospiraceae</taxon>
        <taxon>Alitiscatomonas</taxon>
    </lineage>
</organism>
<dbReference type="InterPro" id="IPR013760">
    <property type="entry name" value="Topo_IIA-like_dom_sf"/>
</dbReference>
<dbReference type="Gene3D" id="1.10.268.10">
    <property type="entry name" value="Topoisomerase, domain 3"/>
    <property type="match status" value="1"/>
</dbReference>
<dbReference type="SUPFAM" id="SSF56719">
    <property type="entry name" value="Type II DNA topoisomerase"/>
    <property type="match status" value="1"/>
</dbReference>
<keyword evidence="4 8" id="KW-0067">ATP-binding</keyword>
<feature type="coiled-coil region" evidence="10">
    <location>
        <begin position="435"/>
        <end position="469"/>
    </location>
</feature>
<comment type="subunit">
    <text evidence="8">Heterotetramer, composed of two GyrA and two GyrB chains. In the heterotetramer, GyrA contains the active site tyrosine that forms a transient covalent intermediate with DNA, while GyrB binds cofactors and catalyzes ATP hydrolysis.</text>
</comment>
<reference evidence="13 14" key="1">
    <citation type="journal article" date="2021" name="ISME Commun">
        <title>Automated analysis of genomic sequences facilitates high-throughput and comprehensive description of bacteria.</title>
        <authorList>
            <person name="Hitch T.C.A."/>
        </authorList>
    </citation>
    <scope>NUCLEOTIDE SEQUENCE [LARGE SCALE GENOMIC DNA]</scope>
    <source>
        <strain evidence="14">f_CCE</strain>
    </source>
</reference>
<dbReference type="Pfam" id="PF03989">
    <property type="entry name" value="DNA_gyraseA_C"/>
    <property type="match status" value="6"/>
</dbReference>
<dbReference type="InterPro" id="IPR013758">
    <property type="entry name" value="Topo_IIA_A/C_ab"/>
</dbReference>
<evidence type="ECO:0000313" key="14">
    <source>
        <dbReference type="Proteomes" id="UP001652395"/>
    </source>
</evidence>
<dbReference type="EMBL" id="JAOQJF010000022">
    <property type="protein sequence ID" value="MCU6800434.1"/>
    <property type="molecule type" value="Genomic_DNA"/>
</dbReference>
<sequence length="837" mass="94103">MEPNIFDKVHDIDLKKTMEKSYIDYAMSVIAARALPDVRDGLKPVQRRVLYSMVELNNGPDKPHRKSARIVGDTMGKYHPHGDTSIYGALVNMAQHWSMRYMLVDGHGNFGSVDGDEAAAMRYTEARLSKISTEMLADIYKDTVDFVPNFDETEKEPVVLPSRFPNLLVNGGTGIAVGMATNIPPHNLREVIAAVVKIIDNKVEENRETTMEELLSIIKGPDFPTAATILGTRGIEEAYRTGRGKIKVRAVTDIETMPNGKSHIIVTELPYLVNKARLIEKMAELVKTKKIDGITAITDESNREGLRINIELRRDVNANVILNQLLKHTQLQDSFGVIMLALVNNEPKVLTLPQMLTYYLDHQKDVVTRRTRYDLNKAEERAHILEGLLKALDHIDEVIRIIRGSANVGEAKTQLMARFGLSDVQAQAIVDMRLRALTGLEREKLENEYKELQARIAELKAILSDENKLLGVIRKELLVISDKYGDDRRTKIGFDDDVSVEDLIPDDDAVIAMTNLGYIKRMSVDNFKSQNRGGKGIKGMQTIEEDFIEDLLMTTNHHYIMFFTNTGRCYRLKAYEIPEAGRTARGTAIVNLLQLQPGEKVTATIPMKEIDNEKYLMMATKNGMVKKTRMEEYTNMRKTGLQAILLREDDELIEVKVTDDTEDIFLATKYGLSIRFKESDVRITGRVSYGVIGMKLDPGDQVIGMQMESQGEYMLVASEKGYGKRTRISEFKSQLRNGRGLLCYNVTEKTGCLVGMKLVDDERDIMLITNEGILIRMSVDDISVIGRNTSGVKLMSIDPDSNVRVATIAKVRESSHGDGEEDGEDIKTDLENGDQNE</sequence>
<dbReference type="InterPro" id="IPR006691">
    <property type="entry name" value="GyrA/parC_rep"/>
</dbReference>
<name>A0ABT2V0L0_9FIRM</name>
<dbReference type="NCBIfam" id="TIGR01063">
    <property type="entry name" value="gyrA"/>
    <property type="match status" value="1"/>
</dbReference>
<keyword evidence="14" id="KW-1185">Reference proteome</keyword>
<evidence type="ECO:0000313" key="13">
    <source>
        <dbReference type="EMBL" id="MCU6800434.1"/>
    </source>
</evidence>
<dbReference type="Pfam" id="PF00521">
    <property type="entry name" value="DNA_topoisoIV"/>
    <property type="match status" value="1"/>
</dbReference>
<feature type="active site" description="O-(5'-phospho-DNA)-tyrosine intermediate" evidence="8 9">
    <location>
        <position position="123"/>
    </location>
</feature>
<dbReference type="NCBIfam" id="NF004044">
    <property type="entry name" value="PRK05561.1"/>
    <property type="match status" value="1"/>
</dbReference>
<evidence type="ECO:0000256" key="3">
    <source>
        <dbReference type="ARBA" id="ARBA00022741"/>
    </source>
</evidence>
<evidence type="ECO:0000256" key="11">
    <source>
        <dbReference type="SAM" id="MobiDB-lite"/>
    </source>
</evidence>
<feature type="short sequence motif" description="GyrA-box" evidence="8">
    <location>
        <begin position="530"/>
        <end position="536"/>
    </location>
</feature>
<keyword evidence="8" id="KW-0963">Cytoplasm</keyword>
<dbReference type="SMART" id="SM00434">
    <property type="entry name" value="TOP4c"/>
    <property type="match status" value="1"/>
</dbReference>
<dbReference type="InterPro" id="IPR050220">
    <property type="entry name" value="Type_II_DNA_Topoisomerases"/>
</dbReference>
<feature type="domain" description="Topo IIA-type catalytic" evidence="12">
    <location>
        <begin position="35"/>
        <end position="503"/>
    </location>
</feature>
<evidence type="ECO:0000256" key="8">
    <source>
        <dbReference type="HAMAP-Rule" id="MF_01897"/>
    </source>
</evidence>
<keyword evidence="5 8" id="KW-0799">Topoisomerase</keyword>
<dbReference type="RefSeq" id="WP_158359155.1">
    <property type="nucleotide sequence ID" value="NZ_JAOQJF010000022.1"/>
</dbReference>
<comment type="catalytic activity">
    <reaction evidence="1 8 9">
        <text>ATP-dependent breakage, passage and rejoining of double-stranded DNA.</text>
        <dbReference type="EC" id="5.6.2.2"/>
    </reaction>
</comment>
<evidence type="ECO:0000256" key="1">
    <source>
        <dbReference type="ARBA" id="ARBA00000185"/>
    </source>
</evidence>
<evidence type="ECO:0000256" key="9">
    <source>
        <dbReference type="PROSITE-ProRule" id="PRU01384"/>
    </source>
</evidence>
<comment type="miscellaneous">
    <text evidence="8">Few gyrases are as efficient as E.coli at forming negative supercoils. Not all organisms have 2 type II topoisomerases; in organisms with a single type II topoisomerase this enzyme also has to decatenate newly replicated chromosomes.</text>
</comment>
<comment type="caution">
    <text evidence="13">The sequence shown here is derived from an EMBL/GenBank/DDBJ whole genome shotgun (WGS) entry which is preliminary data.</text>
</comment>
<keyword evidence="7 8" id="KW-0413">Isomerase</keyword>
<dbReference type="Gene3D" id="2.120.10.90">
    <property type="entry name" value="DNA gyrase/topoisomerase IV, subunit A, C-terminal"/>
    <property type="match status" value="1"/>
</dbReference>
<evidence type="ECO:0000256" key="6">
    <source>
        <dbReference type="ARBA" id="ARBA00023125"/>
    </source>
</evidence>